<dbReference type="Proteomes" id="UP000784294">
    <property type="component" value="Unassembled WGS sequence"/>
</dbReference>
<evidence type="ECO:0000313" key="5">
    <source>
        <dbReference type="Proteomes" id="UP000784294"/>
    </source>
</evidence>
<proteinExistence type="predicted"/>
<comment type="caution">
    <text evidence="4">The sequence shown here is derived from an EMBL/GenBank/DDBJ whole genome shotgun (WGS) entry which is preliminary data.</text>
</comment>
<dbReference type="InterPro" id="IPR011107">
    <property type="entry name" value="PPI_Ypi1"/>
</dbReference>
<sequence>MSTIEAQRCAAEEASISHTEEQDVHPIYQWPSRLFFLFNVQSLLLRASVPELQANEASSPENLVTGGIRWAEGTIDNEFLGRKKSKCCCVYERPRDWDESPSESSSSDDECCPGHDRRDEGQRRVKNTRHTTNCRGHTRSDFNYSRVHKAEENQSYQSPKGSDSVDG</sequence>
<keyword evidence="5" id="KW-1185">Reference proteome</keyword>
<organism evidence="4 5">
    <name type="scientific">Protopolystoma xenopodis</name>
    <dbReference type="NCBI Taxonomy" id="117903"/>
    <lineage>
        <taxon>Eukaryota</taxon>
        <taxon>Metazoa</taxon>
        <taxon>Spiralia</taxon>
        <taxon>Lophotrochozoa</taxon>
        <taxon>Platyhelminthes</taxon>
        <taxon>Monogenea</taxon>
        <taxon>Polyopisthocotylea</taxon>
        <taxon>Polystomatidea</taxon>
        <taxon>Polystomatidae</taxon>
        <taxon>Protopolystoma</taxon>
    </lineage>
</organism>
<evidence type="ECO:0000256" key="1">
    <source>
        <dbReference type="ARBA" id="ARBA00021994"/>
    </source>
</evidence>
<accession>A0A448XQZ9</accession>
<gene>
    <name evidence="4" type="ORF">PXEA_LOCUS36189</name>
</gene>
<evidence type="ECO:0000256" key="2">
    <source>
        <dbReference type="ARBA" id="ARBA00031039"/>
    </source>
</evidence>
<dbReference type="PANTHER" id="PTHR20835:SF0">
    <property type="entry name" value="E3 UBIQUITIN-PROTEIN LIGASE PPP1R11"/>
    <property type="match status" value="1"/>
</dbReference>
<dbReference type="AlphaFoldDB" id="A0A448XQZ9"/>
<dbReference type="GO" id="GO:0008157">
    <property type="term" value="F:protein phosphatase 1 binding"/>
    <property type="evidence" value="ECO:0007669"/>
    <property type="project" value="TreeGrafter"/>
</dbReference>
<dbReference type="PANTHER" id="PTHR20835">
    <property type="entry name" value="E3 UBIQUITIN-PROTEIN LIGASE PPP1R11-RELATED"/>
    <property type="match status" value="1"/>
</dbReference>
<protein>
    <recommendedName>
        <fullName evidence="1">E3 ubiquitin-protein ligase PPP1R11</fullName>
    </recommendedName>
    <alternativeName>
        <fullName evidence="2">Protein phosphatase 1 regulatory subunit 11</fullName>
    </alternativeName>
</protein>
<feature type="compositionally biased region" description="Basic and acidic residues" evidence="3">
    <location>
        <begin position="112"/>
        <end position="123"/>
    </location>
</feature>
<name>A0A448XQZ9_9PLAT</name>
<dbReference type="Pfam" id="PF07491">
    <property type="entry name" value="PPI_Ypi1"/>
    <property type="match status" value="1"/>
</dbReference>
<evidence type="ECO:0000313" key="4">
    <source>
        <dbReference type="EMBL" id="VEL42749.1"/>
    </source>
</evidence>
<reference evidence="4" key="1">
    <citation type="submission" date="2018-11" db="EMBL/GenBank/DDBJ databases">
        <authorList>
            <consortium name="Pathogen Informatics"/>
        </authorList>
    </citation>
    <scope>NUCLEOTIDE SEQUENCE</scope>
</reference>
<feature type="region of interest" description="Disordered" evidence="3">
    <location>
        <begin position="95"/>
        <end position="167"/>
    </location>
</feature>
<dbReference type="EMBL" id="CAAALY010276363">
    <property type="protein sequence ID" value="VEL42749.1"/>
    <property type="molecule type" value="Genomic_DNA"/>
</dbReference>
<dbReference type="GO" id="GO:0005634">
    <property type="term" value="C:nucleus"/>
    <property type="evidence" value="ECO:0007669"/>
    <property type="project" value="TreeGrafter"/>
</dbReference>
<evidence type="ECO:0000256" key="3">
    <source>
        <dbReference type="SAM" id="MobiDB-lite"/>
    </source>
</evidence>
<dbReference type="GO" id="GO:0004865">
    <property type="term" value="F:protein serine/threonine phosphatase inhibitor activity"/>
    <property type="evidence" value="ECO:0007669"/>
    <property type="project" value="InterPro"/>
</dbReference>
<dbReference type="OrthoDB" id="307488at2759"/>